<dbReference type="AlphaFoldDB" id="A0AA35Z065"/>
<evidence type="ECO:0000313" key="3">
    <source>
        <dbReference type="EMBL" id="CAI9283394.1"/>
    </source>
</evidence>
<sequence>MVSGMKAKNRKSPSVQLDYVITIIEIKPWPPSQSLRSLRSALIQWEHGDKNSGTTKAVTPVLVPGASVGDGKIEFNESFKLHLTLMRDMSIKAGDSDTFLKNCVELNMYEPRRDKIGQLLATAVVDFAEYGVVKDGLIVSVPMNCKRTFSNTSQPMLFLKIQAFEKNNRVRSSSGDSLVREGSTEMNEETESVSITDDDVSSSNGSSNPHKEKEAEDKCGSMDRVVSNQEILVQDKSKTIAAEQKDEELNTNMRSGKVDDQTSSNIDESQTMGDLESNILSCDRLKKVKSGHSLLDSGSWKSSSGKDGFHGGNERKDINKLQQLQRRVQNLESELKEAAAIEVGLYSIVAEHGSSMNKVHAPARRLSRLYLHAYKQISQRASSAKSIVSGLILVAKACGNDVPRLTFWLSNCVVLRAIIYDAFEQDHMSKKKKESCRNEWEKPCQFTCSIEKVESWIFSRIIESVWWQTLTPYMQSTAARAIVRIVDSECSKKTSREQEQANFSMELWKTAFMDACERICPVRAAGHDCGCLPVLSRLVMEGCMGRLDVAMFNAILRESADEAPTDPVSDPISDARVLPVSSGKPSFGAGAQLKNAIGNWSRWLTDLFGIDDDFV</sequence>
<dbReference type="PANTHER" id="PTHR31344:SF15">
    <property type="entry name" value="EEIG1_EHBP1 PROTEIN AMINO-TERMINAL DOMAIN PROTEIN"/>
    <property type="match status" value="1"/>
</dbReference>
<dbReference type="PROSITE" id="PS51840">
    <property type="entry name" value="C2_NT"/>
    <property type="match status" value="1"/>
</dbReference>
<reference evidence="3" key="1">
    <citation type="submission" date="2023-04" db="EMBL/GenBank/DDBJ databases">
        <authorList>
            <person name="Vijverberg K."/>
            <person name="Xiong W."/>
            <person name="Schranz E."/>
        </authorList>
    </citation>
    <scope>NUCLEOTIDE SEQUENCE</scope>
</reference>
<dbReference type="Proteomes" id="UP001177003">
    <property type="component" value="Chromosome 4"/>
</dbReference>
<feature type="compositionally biased region" description="Polar residues" evidence="1">
    <location>
        <begin position="261"/>
        <end position="272"/>
    </location>
</feature>
<organism evidence="3 4">
    <name type="scientific">Lactuca saligna</name>
    <name type="common">Willowleaf lettuce</name>
    <dbReference type="NCBI Taxonomy" id="75948"/>
    <lineage>
        <taxon>Eukaryota</taxon>
        <taxon>Viridiplantae</taxon>
        <taxon>Streptophyta</taxon>
        <taxon>Embryophyta</taxon>
        <taxon>Tracheophyta</taxon>
        <taxon>Spermatophyta</taxon>
        <taxon>Magnoliopsida</taxon>
        <taxon>eudicotyledons</taxon>
        <taxon>Gunneridae</taxon>
        <taxon>Pentapetalae</taxon>
        <taxon>asterids</taxon>
        <taxon>campanulids</taxon>
        <taxon>Asterales</taxon>
        <taxon>Asteraceae</taxon>
        <taxon>Cichorioideae</taxon>
        <taxon>Cichorieae</taxon>
        <taxon>Lactucinae</taxon>
        <taxon>Lactuca</taxon>
    </lineage>
</organism>
<feature type="region of interest" description="Disordered" evidence="1">
    <location>
        <begin position="170"/>
        <end position="221"/>
    </location>
</feature>
<dbReference type="GO" id="GO:0005643">
    <property type="term" value="C:nuclear pore"/>
    <property type="evidence" value="ECO:0007669"/>
    <property type="project" value="InterPro"/>
</dbReference>
<keyword evidence="4" id="KW-1185">Reference proteome</keyword>
<dbReference type="InterPro" id="IPR021827">
    <property type="entry name" value="Nup186/Nup192/Nup205"/>
</dbReference>
<feature type="region of interest" description="Disordered" evidence="1">
    <location>
        <begin position="293"/>
        <end position="315"/>
    </location>
</feature>
<feature type="domain" description="C2 NT-type" evidence="2">
    <location>
        <begin position="7"/>
        <end position="165"/>
    </location>
</feature>
<dbReference type="EMBL" id="OX465080">
    <property type="protein sequence ID" value="CAI9283394.1"/>
    <property type="molecule type" value="Genomic_DNA"/>
</dbReference>
<proteinExistence type="predicted"/>
<evidence type="ECO:0000259" key="2">
    <source>
        <dbReference type="PROSITE" id="PS51840"/>
    </source>
</evidence>
<gene>
    <name evidence="3" type="ORF">LSALG_LOCUS22993</name>
</gene>
<accession>A0AA35Z065</accession>
<feature type="compositionally biased region" description="Acidic residues" evidence="1">
    <location>
        <begin position="186"/>
        <end position="200"/>
    </location>
</feature>
<name>A0AA35Z065_LACSI</name>
<dbReference type="Pfam" id="PF10358">
    <property type="entry name" value="NT-C2"/>
    <property type="match status" value="1"/>
</dbReference>
<dbReference type="PANTHER" id="PTHR31344">
    <property type="entry name" value="NUCLEAR PORE COMPLEX PROTEIN NUP205"/>
    <property type="match status" value="1"/>
</dbReference>
<evidence type="ECO:0000313" key="4">
    <source>
        <dbReference type="Proteomes" id="UP001177003"/>
    </source>
</evidence>
<feature type="compositionally biased region" description="Basic and acidic residues" evidence="1">
    <location>
        <begin position="209"/>
        <end position="221"/>
    </location>
</feature>
<evidence type="ECO:0000256" key="1">
    <source>
        <dbReference type="SAM" id="MobiDB-lite"/>
    </source>
</evidence>
<dbReference type="InterPro" id="IPR019448">
    <property type="entry name" value="NT-C2"/>
</dbReference>
<feature type="compositionally biased region" description="Low complexity" evidence="1">
    <location>
        <begin position="293"/>
        <end position="306"/>
    </location>
</feature>
<feature type="region of interest" description="Disordered" evidence="1">
    <location>
        <begin position="254"/>
        <end position="275"/>
    </location>
</feature>
<protein>
    <recommendedName>
        <fullName evidence="2">C2 NT-type domain-containing protein</fullName>
    </recommendedName>
</protein>